<evidence type="ECO:0000313" key="3">
    <source>
        <dbReference type="Proteomes" id="UP001221142"/>
    </source>
</evidence>
<reference evidence="2" key="1">
    <citation type="submission" date="2023-03" db="EMBL/GenBank/DDBJ databases">
        <title>Massive genome expansion in bonnet fungi (Mycena s.s.) driven by repeated elements and novel gene families across ecological guilds.</title>
        <authorList>
            <consortium name="Lawrence Berkeley National Laboratory"/>
            <person name="Harder C.B."/>
            <person name="Miyauchi S."/>
            <person name="Viragh M."/>
            <person name="Kuo A."/>
            <person name="Thoen E."/>
            <person name="Andreopoulos B."/>
            <person name="Lu D."/>
            <person name="Skrede I."/>
            <person name="Drula E."/>
            <person name="Henrissat B."/>
            <person name="Morin E."/>
            <person name="Kohler A."/>
            <person name="Barry K."/>
            <person name="LaButti K."/>
            <person name="Morin E."/>
            <person name="Salamov A."/>
            <person name="Lipzen A."/>
            <person name="Mereny Z."/>
            <person name="Hegedus B."/>
            <person name="Baldrian P."/>
            <person name="Stursova M."/>
            <person name="Weitz H."/>
            <person name="Taylor A."/>
            <person name="Grigoriev I.V."/>
            <person name="Nagy L.G."/>
            <person name="Martin F."/>
            <person name="Kauserud H."/>
        </authorList>
    </citation>
    <scope>NUCLEOTIDE SEQUENCE</scope>
    <source>
        <strain evidence="2">9284</strain>
    </source>
</reference>
<protein>
    <submittedName>
        <fullName evidence="2">Uncharacterized protein</fullName>
    </submittedName>
</protein>
<gene>
    <name evidence="2" type="ORF">FB45DRAFT_320566</name>
</gene>
<accession>A0AAD7B651</accession>
<sequence length="127" mass="13292">MISLSLILAALICAASADPPADPNPTLELCIGTAVLPAQCFPFPVQSASCVDFIGGLTGLNKQVTTADIPEHFECALFKNFACLSNGTIDSDEVILPAGMWNLSQVMGQAGSPCFANVTSSFNCWHV</sequence>
<evidence type="ECO:0000313" key="2">
    <source>
        <dbReference type="EMBL" id="KAJ7611206.1"/>
    </source>
</evidence>
<dbReference type="EMBL" id="JARKIF010000033">
    <property type="protein sequence ID" value="KAJ7611206.1"/>
    <property type="molecule type" value="Genomic_DNA"/>
</dbReference>
<keyword evidence="3" id="KW-1185">Reference proteome</keyword>
<feature type="signal peptide" evidence="1">
    <location>
        <begin position="1"/>
        <end position="17"/>
    </location>
</feature>
<feature type="chain" id="PRO_5042133844" evidence="1">
    <location>
        <begin position="18"/>
        <end position="127"/>
    </location>
</feature>
<proteinExistence type="predicted"/>
<name>A0AAD7B651_9AGAR</name>
<dbReference type="AlphaFoldDB" id="A0AAD7B651"/>
<evidence type="ECO:0000256" key="1">
    <source>
        <dbReference type="SAM" id="SignalP"/>
    </source>
</evidence>
<dbReference type="Proteomes" id="UP001221142">
    <property type="component" value="Unassembled WGS sequence"/>
</dbReference>
<comment type="caution">
    <text evidence="2">The sequence shown here is derived from an EMBL/GenBank/DDBJ whole genome shotgun (WGS) entry which is preliminary data.</text>
</comment>
<keyword evidence="1" id="KW-0732">Signal</keyword>
<organism evidence="2 3">
    <name type="scientific">Roridomyces roridus</name>
    <dbReference type="NCBI Taxonomy" id="1738132"/>
    <lineage>
        <taxon>Eukaryota</taxon>
        <taxon>Fungi</taxon>
        <taxon>Dikarya</taxon>
        <taxon>Basidiomycota</taxon>
        <taxon>Agaricomycotina</taxon>
        <taxon>Agaricomycetes</taxon>
        <taxon>Agaricomycetidae</taxon>
        <taxon>Agaricales</taxon>
        <taxon>Marasmiineae</taxon>
        <taxon>Mycenaceae</taxon>
        <taxon>Roridomyces</taxon>
    </lineage>
</organism>